<dbReference type="PANTHER" id="PTHR10026">
    <property type="entry name" value="CYCLIN"/>
    <property type="match status" value="1"/>
</dbReference>
<reference evidence="3" key="1">
    <citation type="submission" date="2021-01" db="EMBL/GenBank/DDBJ databases">
        <authorList>
            <person name="Eckstrom K.M.E."/>
        </authorList>
    </citation>
    <scope>NUCLEOTIDE SEQUENCE</scope>
    <source>
        <strain evidence="3">UVCC 0001</strain>
    </source>
</reference>
<evidence type="ECO:0000313" key="3">
    <source>
        <dbReference type="EMBL" id="KAK2076915.1"/>
    </source>
</evidence>
<accession>A0AAD9IGR8</accession>
<dbReference type="Proteomes" id="UP001255856">
    <property type="component" value="Unassembled WGS sequence"/>
</dbReference>
<dbReference type="EMBL" id="JASFZW010000008">
    <property type="protein sequence ID" value="KAK2076915.1"/>
    <property type="molecule type" value="Genomic_DNA"/>
</dbReference>
<dbReference type="SMART" id="SM00385">
    <property type="entry name" value="CYCLIN"/>
    <property type="match status" value="2"/>
</dbReference>
<dbReference type="GO" id="GO:0016538">
    <property type="term" value="F:cyclin-dependent protein serine/threonine kinase regulator activity"/>
    <property type="evidence" value="ECO:0007669"/>
    <property type="project" value="InterPro"/>
</dbReference>
<gene>
    <name evidence="3" type="ORF">QBZ16_005143</name>
</gene>
<dbReference type="AlphaFoldDB" id="A0AAD9IGR8"/>
<evidence type="ECO:0000256" key="1">
    <source>
        <dbReference type="RuleBase" id="RU000383"/>
    </source>
</evidence>
<dbReference type="Gene3D" id="1.10.472.10">
    <property type="entry name" value="Cyclin-like"/>
    <property type="match status" value="2"/>
</dbReference>
<comment type="caution">
    <text evidence="3">The sequence shown here is derived from an EMBL/GenBank/DDBJ whole genome shotgun (WGS) entry which is preliminary data.</text>
</comment>
<dbReference type="InterPro" id="IPR006671">
    <property type="entry name" value="Cyclin_N"/>
</dbReference>
<keyword evidence="1" id="KW-0195">Cyclin</keyword>
<proteinExistence type="inferred from homology"/>
<dbReference type="InterPro" id="IPR036915">
    <property type="entry name" value="Cyclin-like_sf"/>
</dbReference>
<dbReference type="InterPro" id="IPR043198">
    <property type="entry name" value="Cyclin/Ssn8"/>
</dbReference>
<dbReference type="InterPro" id="IPR013763">
    <property type="entry name" value="Cyclin-like_dom"/>
</dbReference>
<feature type="domain" description="Cyclin-like" evidence="2">
    <location>
        <begin position="165"/>
        <end position="247"/>
    </location>
</feature>
<keyword evidence="4" id="KW-1185">Reference proteome</keyword>
<evidence type="ECO:0000259" key="2">
    <source>
        <dbReference type="SMART" id="SM00385"/>
    </source>
</evidence>
<organism evidence="3 4">
    <name type="scientific">Prototheca wickerhamii</name>
    <dbReference type="NCBI Taxonomy" id="3111"/>
    <lineage>
        <taxon>Eukaryota</taxon>
        <taxon>Viridiplantae</taxon>
        <taxon>Chlorophyta</taxon>
        <taxon>core chlorophytes</taxon>
        <taxon>Trebouxiophyceae</taxon>
        <taxon>Chlorellales</taxon>
        <taxon>Chlorellaceae</taxon>
        <taxon>Prototheca</taxon>
    </lineage>
</organism>
<dbReference type="Pfam" id="PF00134">
    <property type="entry name" value="Cyclin_N"/>
    <property type="match status" value="1"/>
</dbReference>
<evidence type="ECO:0000313" key="4">
    <source>
        <dbReference type="Proteomes" id="UP001255856"/>
    </source>
</evidence>
<name>A0AAD9IGR8_PROWI</name>
<comment type="similarity">
    <text evidence="1">Belongs to the cyclin family.</text>
</comment>
<protein>
    <recommendedName>
        <fullName evidence="2">Cyclin-like domain-containing protein</fullName>
    </recommendedName>
</protein>
<dbReference type="SUPFAM" id="SSF47954">
    <property type="entry name" value="Cyclin-like"/>
    <property type="match status" value="2"/>
</dbReference>
<dbReference type="PIRSF" id="PIRSF036580">
    <property type="entry name" value="Cyclin_L"/>
    <property type="match status" value="1"/>
</dbReference>
<dbReference type="GO" id="GO:0006357">
    <property type="term" value="P:regulation of transcription by RNA polymerase II"/>
    <property type="evidence" value="ECO:0007669"/>
    <property type="project" value="InterPro"/>
</dbReference>
<sequence>MIYSSLSQMYLTPEEVEQSPSRADGVSAEEEDNLRRFGCDHVQRAVVLLELPQVVAVTAQILLHRFYSRRSLRRYDVQTLAPAALWLAAKLEEVVEIDRPDHLRLRDVLVVCHRLAQRAAGAEAPALLDPNGAAYADFKAAVVRDERQLLRALGFAIAVEQPHRFVLNYGALVLEASPRVQQEAWNLANDALRTTLCLLCRPEVIACGILFVAARRMRIPLPENPPWWQPLGATTEQVHAVASALHALHAKPPARYVALAGAHPPAGAPTGLEQRES</sequence>
<feature type="domain" description="Cyclin-like" evidence="2">
    <location>
        <begin position="40"/>
        <end position="151"/>
    </location>
</feature>